<keyword evidence="4" id="KW-1185">Reference proteome</keyword>
<feature type="transmembrane region" description="Helical" evidence="1">
    <location>
        <begin position="304"/>
        <end position="325"/>
    </location>
</feature>
<comment type="subunit">
    <text evidence="1">Homoheptamer.</text>
</comment>
<protein>
    <recommendedName>
        <fullName evidence="1">Small-conductance mechanosensitive channel</fullName>
    </recommendedName>
</protein>
<keyword evidence="1" id="KW-0406">Ion transport</keyword>
<comment type="similarity">
    <text evidence="1">Belongs to the MscS (TC 1.A.23) family.</text>
</comment>
<name>A0A396RTJ7_9SPHN</name>
<dbReference type="Pfam" id="PF05552">
    <property type="entry name" value="MS_channel_1st_1"/>
    <property type="match status" value="2"/>
</dbReference>
<comment type="function">
    <text evidence="1">Mechanosensitive channel that participates in the regulation of osmotic pressure changes within the cell, opening in response to stretch forces in the membrane lipid bilayer, without the need for other proteins. Contributes to normal resistance to hypoosmotic shock. Forms an ion channel of 1.0 nanosiemens conductance with a slight preference for anions.</text>
</comment>
<evidence type="ECO:0000256" key="2">
    <source>
        <dbReference type="SAM" id="MobiDB-lite"/>
    </source>
</evidence>
<evidence type="ECO:0000313" key="4">
    <source>
        <dbReference type="Proteomes" id="UP000266693"/>
    </source>
</evidence>
<keyword evidence="1" id="KW-0472">Membrane</keyword>
<sequence length="423" mass="44255">MYGYGDNVRWEVDWVAVQSWGLKILAAIAILVLTHFVAKAVQWGIAKLVDRIPALKRHWNTSPDHTIGQQLGTLAYWLVWLVGLLVALQPLGLSQVLDPVRALTTEVFAFLPRILGAGLIFVIGLIVATILRRVVEAALAAANVDGWLARARIGEVTGTPAPGAPAISKTIGLIVFVSIMLLVATAALEALELESLSGPLVSILDAVAYFLPRLVLAGIVIALAYFVGRWAKSVAEQLLASLGFDHALQGSGIVPAGVSGAKIVGTIILTAIMLFAAIAAVEVLEIASLQLMLIQITDLGGRVLFGAIIIGVGVLLARILSGIVASTSGGDGFAPAIVRYAILALAIAMGLRFMGLANEIVTLAFGLVLGSAAVACALAFGLGGRPTAHKLLERWTEGGARPQPPEPPRAPRKPKPPMPPGDI</sequence>
<feature type="transmembrane region" description="Helical" evidence="1">
    <location>
        <begin position="74"/>
        <end position="93"/>
    </location>
</feature>
<keyword evidence="1" id="KW-0813">Transport</keyword>
<feature type="region of interest" description="Disordered" evidence="2">
    <location>
        <begin position="395"/>
        <end position="423"/>
    </location>
</feature>
<proteinExistence type="inferred from homology"/>
<feature type="transmembrane region" description="Helical" evidence="1">
    <location>
        <begin position="113"/>
        <end position="131"/>
    </location>
</feature>
<dbReference type="OrthoDB" id="7616157at2"/>
<organism evidence="3 4">
    <name type="scientific">Sphingomonas gilva</name>
    <dbReference type="NCBI Taxonomy" id="2305907"/>
    <lineage>
        <taxon>Bacteria</taxon>
        <taxon>Pseudomonadati</taxon>
        <taxon>Pseudomonadota</taxon>
        <taxon>Alphaproteobacteria</taxon>
        <taxon>Sphingomonadales</taxon>
        <taxon>Sphingomonadaceae</taxon>
        <taxon>Sphingomonas</taxon>
    </lineage>
</organism>
<comment type="caution">
    <text evidence="1">Lacks conserved residue(s) required for the propagation of feature annotation.</text>
</comment>
<keyword evidence="1" id="KW-0812">Transmembrane</keyword>
<dbReference type="EMBL" id="QWLV01000006">
    <property type="protein sequence ID" value="RHW16981.1"/>
    <property type="molecule type" value="Genomic_DNA"/>
</dbReference>
<dbReference type="NCBIfam" id="NF033912">
    <property type="entry name" value="msc"/>
    <property type="match status" value="1"/>
</dbReference>
<dbReference type="RefSeq" id="WP_118864562.1">
    <property type="nucleotide sequence ID" value="NZ_QWLV01000006.1"/>
</dbReference>
<dbReference type="PANTHER" id="PTHR30221:SF1">
    <property type="entry name" value="SMALL-CONDUCTANCE MECHANOSENSITIVE CHANNEL"/>
    <property type="match status" value="1"/>
</dbReference>
<comment type="subcellular location">
    <subcellularLocation>
        <location evidence="1">Cell inner membrane</location>
        <topology evidence="1">Multi-pass membrane protein</topology>
    </subcellularLocation>
</comment>
<evidence type="ECO:0000313" key="3">
    <source>
        <dbReference type="EMBL" id="RHW16981.1"/>
    </source>
</evidence>
<dbReference type="PANTHER" id="PTHR30221">
    <property type="entry name" value="SMALL-CONDUCTANCE MECHANOSENSITIVE CHANNEL"/>
    <property type="match status" value="1"/>
</dbReference>
<evidence type="ECO:0000256" key="1">
    <source>
        <dbReference type="RuleBase" id="RU369025"/>
    </source>
</evidence>
<dbReference type="Proteomes" id="UP000266693">
    <property type="component" value="Unassembled WGS sequence"/>
</dbReference>
<reference evidence="3 4" key="1">
    <citation type="submission" date="2018-08" db="EMBL/GenBank/DDBJ databases">
        <title>The multiple taxonomic identification of Sphingomonas gilva.</title>
        <authorList>
            <person name="Zhu D."/>
            <person name="Zheng S."/>
        </authorList>
    </citation>
    <scope>NUCLEOTIDE SEQUENCE [LARGE SCALE GENOMIC DNA]</scope>
    <source>
        <strain evidence="3 4">ZDH117</strain>
    </source>
</reference>
<dbReference type="InterPro" id="IPR045275">
    <property type="entry name" value="MscS_archaea/bacteria_type"/>
</dbReference>
<dbReference type="GO" id="GO:0008381">
    <property type="term" value="F:mechanosensitive monoatomic ion channel activity"/>
    <property type="evidence" value="ECO:0007669"/>
    <property type="project" value="InterPro"/>
</dbReference>
<keyword evidence="1" id="KW-1003">Cell membrane</keyword>
<keyword evidence="1" id="KW-0407">Ion channel</keyword>
<dbReference type="AlphaFoldDB" id="A0A396RTJ7"/>
<accession>A0A396RTJ7</accession>
<feature type="transmembrane region" description="Helical" evidence="1">
    <location>
        <begin position="337"/>
        <end position="354"/>
    </location>
</feature>
<comment type="caution">
    <text evidence="3">The sequence shown here is derived from an EMBL/GenBank/DDBJ whole genome shotgun (WGS) entry which is preliminary data.</text>
</comment>
<dbReference type="InterPro" id="IPR008910">
    <property type="entry name" value="MSC_TM_helix"/>
</dbReference>
<dbReference type="Gene3D" id="1.10.287.1260">
    <property type="match status" value="1"/>
</dbReference>
<dbReference type="GO" id="GO:0005886">
    <property type="term" value="C:plasma membrane"/>
    <property type="evidence" value="ECO:0007669"/>
    <property type="project" value="UniProtKB-SubCell"/>
</dbReference>
<keyword evidence="1" id="KW-0997">Cell inner membrane</keyword>
<gene>
    <name evidence="3" type="ORF">D1610_12665</name>
</gene>
<feature type="transmembrane region" description="Helical" evidence="1">
    <location>
        <begin position="208"/>
        <end position="228"/>
    </location>
</feature>
<feature type="transmembrane region" description="Helical" evidence="1">
    <location>
        <begin position="263"/>
        <end position="284"/>
    </location>
</feature>
<feature type="transmembrane region" description="Helical" evidence="1">
    <location>
        <begin position="170"/>
        <end position="188"/>
    </location>
</feature>
<feature type="transmembrane region" description="Helical" evidence="1">
    <location>
        <begin position="20"/>
        <end position="38"/>
    </location>
</feature>
<feature type="transmembrane region" description="Helical" evidence="1">
    <location>
        <begin position="360"/>
        <end position="382"/>
    </location>
</feature>
<keyword evidence="1" id="KW-1133">Transmembrane helix</keyword>